<evidence type="ECO:0000313" key="1">
    <source>
        <dbReference type="Proteomes" id="UP000000437"/>
    </source>
</evidence>
<evidence type="ECO:0000313" key="2">
    <source>
        <dbReference type="RefSeq" id="XP_073798730.1"/>
    </source>
</evidence>
<keyword evidence="1" id="KW-1185">Reference proteome</keyword>
<sequence length="309" mass="35966">MPTVIRKRQNCGLSTTFLSRCGSRELRESCLTPDQFHSCFWCCFTLQNWLLDIGRPVITIFCPLDWFPLNKPSAADYCHMLYNITTPFLLLKLMERSPKTLPRSAMYLCIITFVMGSSIHLLGESINQRLLISGYQTHLTLRENPIIKSITPHTLIDSFELLQYYDESLGLCMWYVPLFLILFLYFTGCFTIVKAEKKMPVSAWILLGPSGLYYWYLVTEGQIFIPFIFTFFAMMATVLHQKRKGFLPDSNGLFLLYSFSISLFLVSVWVACLWNDKVLRKKYPGVMYIPEPWALYTLHLRDKHTTLTD</sequence>
<name>A0AC58IWV5_DANRE</name>
<gene>
    <name evidence="2" type="primary">cln6b</name>
</gene>
<dbReference type="RefSeq" id="XP_073798730.1">
    <property type="nucleotide sequence ID" value="XM_073942629.1"/>
</dbReference>
<organism evidence="1 2">
    <name type="scientific">Danio rerio</name>
    <name type="common">Zebrafish</name>
    <name type="synonym">Brachydanio rerio</name>
    <dbReference type="NCBI Taxonomy" id="7955"/>
    <lineage>
        <taxon>Eukaryota</taxon>
        <taxon>Metazoa</taxon>
        <taxon>Chordata</taxon>
        <taxon>Craniata</taxon>
        <taxon>Vertebrata</taxon>
        <taxon>Euteleostomi</taxon>
        <taxon>Actinopterygii</taxon>
        <taxon>Neopterygii</taxon>
        <taxon>Teleostei</taxon>
        <taxon>Ostariophysi</taxon>
        <taxon>Cypriniformes</taxon>
        <taxon>Danionidae</taxon>
        <taxon>Danioninae</taxon>
        <taxon>Danio</taxon>
    </lineage>
</organism>
<dbReference type="Proteomes" id="UP000000437">
    <property type="component" value="Chromosome 25"/>
</dbReference>
<proteinExistence type="predicted"/>
<reference evidence="2" key="1">
    <citation type="submission" date="2025-08" db="UniProtKB">
        <authorList>
            <consortium name="RefSeq"/>
        </authorList>
    </citation>
    <scope>IDENTIFICATION</scope>
    <source>
        <strain evidence="2">Tuebingen</strain>
        <tissue evidence="2">Fibroblasts and whole tissue</tissue>
    </source>
</reference>
<accession>A0AC58IWV5</accession>
<protein>
    <submittedName>
        <fullName evidence="2">Ceroid-lipofuscinosis neuronal protein 6 homolog isoform X1</fullName>
    </submittedName>
</protein>